<protein>
    <recommendedName>
        <fullName evidence="5">Peptidase C-terminal archaeal/bacterial domain-containing protein</fullName>
    </recommendedName>
</protein>
<reference evidence="3 4" key="1">
    <citation type="submission" date="2019-01" db="EMBL/GenBank/DDBJ databases">
        <title>Lujinxingia litoralis gen. nov., sp. nov. and Lujinxingia sediminis gen. nov., sp. nov., new members in the order Bradymonadales, isolated from coastal sediment.</title>
        <authorList>
            <person name="Li C.-M."/>
        </authorList>
    </citation>
    <scope>NUCLEOTIDE SEQUENCE [LARGE SCALE GENOMIC DNA]</scope>
    <source>
        <strain evidence="3 4">SEH01</strain>
    </source>
</reference>
<sequence>MSRKLFAMLLVGLLSASVTACGGDDTPLDTPDTDVDTDAGDDTDPDTDSNEPHPFEDEVDVWMGDAVNDPDTPQAIDVGQSFGGQLNGASQYYELNLEAGTALKVTVDGVDGDFTGEGAFNVVVETMADEGRRVLFYSGDSATREFFIYAEGAHQIYSLPGEGVSGAYKISTEVVELAPETPTLPGVTEGDMSDGSIKVYEVVADLDGTLAAETSAQRLAPEGGVDTFLHVWDVAADARIAQNDDFGDGHYDSQVFAEITSGNTYYVIVDAYSNDADGLFELTMETYEGGTTEPVVVADGAEETGNIEARLVGVDLKAYSLTVEPGENFRVLVEGDDALTPAIVAVSGPAGEEQQVGGSQPVEGRAGMYVGVGADEEEAQTFLLYVSDERNLTEGAESVGGEGFGFTLTVEAVARGAVTVEGTLTSPQVLADVGNVTWFDVVVPAKTIVSLAVETEVAEADFAPLVVSADYWTFSPAFEAEAVLYNDADEAVTMPVLVRDATFRGSPTTTYALNATFVDATLPEGPTTYTFTDQLLTSADAEAIELPAQVFGLLDTEAAEAIDEAATPVQFFSVDLVAGDVLVARTSRGAELPADPEADDPSTTDTVVRLFEGDGSTQILAADYYVGQADAETFFSAFIYEVEEDGTYFLSVEPFCQSFLGMNFCSDGEYKLDVFTN</sequence>
<dbReference type="PROSITE" id="PS51257">
    <property type="entry name" value="PROKAR_LIPOPROTEIN"/>
    <property type="match status" value="1"/>
</dbReference>
<feature type="chain" id="PRO_5046681190" description="Peptidase C-terminal archaeal/bacterial domain-containing protein" evidence="2">
    <location>
        <begin position="21"/>
        <end position="677"/>
    </location>
</feature>
<accession>A0ABY0CWC3</accession>
<dbReference type="EMBL" id="SADD01000001">
    <property type="protein sequence ID" value="RVU48192.1"/>
    <property type="molecule type" value="Genomic_DNA"/>
</dbReference>
<feature type="signal peptide" evidence="2">
    <location>
        <begin position="1"/>
        <end position="20"/>
    </location>
</feature>
<keyword evidence="4" id="KW-1185">Reference proteome</keyword>
<proteinExistence type="predicted"/>
<evidence type="ECO:0000313" key="3">
    <source>
        <dbReference type="EMBL" id="RVU48192.1"/>
    </source>
</evidence>
<evidence type="ECO:0000256" key="2">
    <source>
        <dbReference type="SAM" id="SignalP"/>
    </source>
</evidence>
<organism evidence="3 4">
    <name type="scientific">Lujinxingia sediminis</name>
    <dbReference type="NCBI Taxonomy" id="2480984"/>
    <lineage>
        <taxon>Bacteria</taxon>
        <taxon>Deltaproteobacteria</taxon>
        <taxon>Bradymonadales</taxon>
        <taxon>Lujinxingiaceae</taxon>
        <taxon>Lujinxingia</taxon>
    </lineage>
</organism>
<keyword evidence="2" id="KW-0732">Signal</keyword>
<comment type="caution">
    <text evidence="3">The sequence shown here is derived from an EMBL/GenBank/DDBJ whole genome shotgun (WGS) entry which is preliminary data.</text>
</comment>
<gene>
    <name evidence="3" type="ORF">EA187_01780</name>
</gene>
<evidence type="ECO:0000313" key="4">
    <source>
        <dbReference type="Proteomes" id="UP000282926"/>
    </source>
</evidence>
<feature type="region of interest" description="Disordered" evidence="1">
    <location>
        <begin position="21"/>
        <end position="55"/>
    </location>
</feature>
<evidence type="ECO:0000256" key="1">
    <source>
        <dbReference type="SAM" id="MobiDB-lite"/>
    </source>
</evidence>
<dbReference type="Proteomes" id="UP000282926">
    <property type="component" value="Unassembled WGS sequence"/>
</dbReference>
<evidence type="ECO:0008006" key="5">
    <source>
        <dbReference type="Google" id="ProtNLM"/>
    </source>
</evidence>
<dbReference type="RefSeq" id="WP_127778974.1">
    <property type="nucleotide sequence ID" value="NZ_SADD01000001.1"/>
</dbReference>
<name>A0ABY0CWC3_9DELT</name>
<feature type="compositionally biased region" description="Acidic residues" evidence="1">
    <location>
        <begin position="31"/>
        <end position="49"/>
    </location>
</feature>